<keyword evidence="3" id="KW-1185">Reference proteome</keyword>
<proteinExistence type="predicted"/>
<name>A0ABT0CZY5_9HYPH</name>
<dbReference type="RefSeq" id="WP_245136522.1">
    <property type="nucleotide sequence ID" value="NZ_CP128477.1"/>
</dbReference>
<dbReference type="Proteomes" id="UP001522662">
    <property type="component" value="Unassembled WGS sequence"/>
</dbReference>
<protein>
    <submittedName>
        <fullName evidence="2">Uncharacterized protein</fullName>
    </submittedName>
</protein>
<comment type="caution">
    <text evidence="2">The sequence shown here is derived from an EMBL/GenBank/DDBJ whole genome shotgun (WGS) entry which is preliminary data.</text>
</comment>
<accession>A0ABT0CZY5</accession>
<feature type="region of interest" description="Disordered" evidence="1">
    <location>
        <begin position="1"/>
        <end position="56"/>
    </location>
</feature>
<gene>
    <name evidence="2" type="ORF">MKJ03_10330</name>
</gene>
<geneLocation type="plasmid" evidence="2">
    <name>unnamed</name>
</geneLocation>
<organism evidence="2 3">
    <name type="scientific">Peteryoungia algae</name>
    <dbReference type="NCBI Taxonomy" id="2919917"/>
    <lineage>
        <taxon>Bacteria</taxon>
        <taxon>Pseudomonadati</taxon>
        <taxon>Pseudomonadota</taxon>
        <taxon>Alphaproteobacteria</taxon>
        <taxon>Hyphomicrobiales</taxon>
        <taxon>Rhizobiaceae</taxon>
        <taxon>Peteryoungia</taxon>
    </lineage>
</organism>
<reference evidence="2 3" key="1">
    <citation type="submission" date="2022-03" db="EMBL/GenBank/DDBJ databases">
        <title>Rhizobium SSM4.3 sp. nov., isolated from Sediment (Gouqi Island).</title>
        <authorList>
            <person name="Chen G."/>
        </authorList>
    </citation>
    <scope>NUCLEOTIDE SEQUENCE [LARGE SCALE GENOMIC DNA]</scope>
    <source>
        <strain evidence="2 3">SSM4.3</strain>
        <plasmid evidence="2">unnamed</plasmid>
    </source>
</reference>
<sequence>MLSRHQPEQRKSSSQNDPQAEAEEAAAEGAGHQQNLAAWTVGPLRREGFGDNADIA</sequence>
<evidence type="ECO:0000313" key="2">
    <source>
        <dbReference type="EMBL" id="MCJ8238727.1"/>
    </source>
</evidence>
<feature type="compositionally biased region" description="Basic and acidic residues" evidence="1">
    <location>
        <begin position="1"/>
        <end position="11"/>
    </location>
</feature>
<evidence type="ECO:0000313" key="3">
    <source>
        <dbReference type="Proteomes" id="UP001522662"/>
    </source>
</evidence>
<evidence type="ECO:0000256" key="1">
    <source>
        <dbReference type="SAM" id="MobiDB-lite"/>
    </source>
</evidence>
<keyword evidence="2" id="KW-0614">Plasmid</keyword>
<dbReference type="EMBL" id="JALAYX010000002">
    <property type="protein sequence ID" value="MCJ8238727.1"/>
    <property type="molecule type" value="Genomic_DNA"/>
</dbReference>